<protein>
    <recommendedName>
        <fullName evidence="1">Reverse transcriptase zinc-binding domain-containing protein</fullName>
    </recommendedName>
</protein>
<dbReference type="Proteomes" id="UP000015105">
    <property type="component" value="Chromosome 4D"/>
</dbReference>
<dbReference type="InterPro" id="IPR026960">
    <property type="entry name" value="RVT-Znf"/>
</dbReference>
<evidence type="ECO:0000313" key="3">
    <source>
        <dbReference type="Proteomes" id="UP000015105"/>
    </source>
</evidence>
<reference evidence="2" key="3">
    <citation type="journal article" date="2017" name="Nature">
        <title>Genome sequence of the progenitor of the wheat D genome Aegilops tauschii.</title>
        <authorList>
            <person name="Luo M.C."/>
            <person name="Gu Y.Q."/>
            <person name="Puiu D."/>
            <person name="Wang H."/>
            <person name="Twardziok S.O."/>
            <person name="Deal K.R."/>
            <person name="Huo N."/>
            <person name="Zhu T."/>
            <person name="Wang L."/>
            <person name="Wang Y."/>
            <person name="McGuire P.E."/>
            <person name="Liu S."/>
            <person name="Long H."/>
            <person name="Ramasamy R.K."/>
            <person name="Rodriguez J.C."/>
            <person name="Van S.L."/>
            <person name="Yuan L."/>
            <person name="Wang Z."/>
            <person name="Xia Z."/>
            <person name="Xiao L."/>
            <person name="Anderson O.D."/>
            <person name="Ouyang S."/>
            <person name="Liang Y."/>
            <person name="Zimin A.V."/>
            <person name="Pertea G."/>
            <person name="Qi P."/>
            <person name="Bennetzen J.L."/>
            <person name="Dai X."/>
            <person name="Dawson M.W."/>
            <person name="Muller H.G."/>
            <person name="Kugler K."/>
            <person name="Rivarola-Duarte L."/>
            <person name="Spannagl M."/>
            <person name="Mayer K.F.X."/>
            <person name="Lu F.H."/>
            <person name="Bevan M.W."/>
            <person name="Leroy P."/>
            <person name="Li P."/>
            <person name="You F.M."/>
            <person name="Sun Q."/>
            <person name="Liu Z."/>
            <person name="Lyons E."/>
            <person name="Wicker T."/>
            <person name="Salzberg S.L."/>
            <person name="Devos K.M."/>
            <person name="Dvorak J."/>
        </authorList>
    </citation>
    <scope>NUCLEOTIDE SEQUENCE [LARGE SCALE GENOMIC DNA]</scope>
    <source>
        <strain evidence="2">cv. AL8/78</strain>
    </source>
</reference>
<dbReference type="AlphaFoldDB" id="A0A453IKQ6"/>
<accession>A0A453IKQ6</accession>
<sequence length="64" mass="7682">MQFMGLMRSPLMQVVWRAWAPRKCRLRDRLMARGWPNSYFCPLCWRSLDTARHLVADCPWSRGL</sequence>
<reference evidence="3" key="2">
    <citation type="journal article" date="2017" name="Nat. Plants">
        <title>The Aegilops tauschii genome reveals multiple impacts of transposons.</title>
        <authorList>
            <person name="Zhao G."/>
            <person name="Zou C."/>
            <person name="Li K."/>
            <person name="Wang K."/>
            <person name="Li T."/>
            <person name="Gao L."/>
            <person name="Zhang X."/>
            <person name="Wang H."/>
            <person name="Yang Z."/>
            <person name="Liu X."/>
            <person name="Jiang W."/>
            <person name="Mao L."/>
            <person name="Kong X."/>
            <person name="Jiao Y."/>
            <person name="Jia J."/>
        </authorList>
    </citation>
    <scope>NUCLEOTIDE SEQUENCE [LARGE SCALE GENOMIC DNA]</scope>
    <source>
        <strain evidence="3">cv. AL8/78</strain>
    </source>
</reference>
<evidence type="ECO:0000313" key="2">
    <source>
        <dbReference type="EnsemblPlants" id="AET4Gv20598900.1"/>
    </source>
</evidence>
<evidence type="ECO:0000259" key="1">
    <source>
        <dbReference type="Pfam" id="PF13966"/>
    </source>
</evidence>
<name>A0A453IKQ6_AEGTS</name>
<keyword evidence="3" id="KW-1185">Reference proteome</keyword>
<feature type="domain" description="Reverse transcriptase zinc-binding" evidence="1">
    <location>
        <begin position="14"/>
        <end position="62"/>
    </location>
</feature>
<reference evidence="2" key="4">
    <citation type="submission" date="2019-03" db="UniProtKB">
        <authorList>
            <consortium name="EnsemblPlants"/>
        </authorList>
    </citation>
    <scope>IDENTIFICATION</scope>
</reference>
<organism evidence="2 3">
    <name type="scientific">Aegilops tauschii subsp. strangulata</name>
    <name type="common">Goatgrass</name>
    <dbReference type="NCBI Taxonomy" id="200361"/>
    <lineage>
        <taxon>Eukaryota</taxon>
        <taxon>Viridiplantae</taxon>
        <taxon>Streptophyta</taxon>
        <taxon>Embryophyta</taxon>
        <taxon>Tracheophyta</taxon>
        <taxon>Spermatophyta</taxon>
        <taxon>Magnoliopsida</taxon>
        <taxon>Liliopsida</taxon>
        <taxon>Poales</taxon>
        <taxon>Poaceae</taxon>
        <taxon>BOP clade</taxon>
        <taxon>Pooideae</taxon>
        <taxon>Triticodae</taxon>
        <taxon>Triticeae</taxon>
        <taxon>Triticinae</taxon>
        <taxon>Aegilops</taxon>
    </lineage>
</organism>
<dbReference type="EnsemblPlants" id="AET4Gv20598900.1">
    <property type="protein sequence ID" value="AET4Gv20598900.1"/>
    <property type="gene ID" value="AET4Gv20598900"/>
</dbReference>
<dbReference type="Gramene" id="AET4Gv20598900.1">
    <property type="protein sequence ID" value="AET4Gv20598900.1"/>
    <property type="gene ID" value="AET4Gv20598900"/>
</dbReference>
<reference evidence="2" key="5">
    <citation type="journal article" date="2021" name="G3 (Bethesda)">
        <title>Aegilops tauschii genome assembly Aet v5.0 features greater sequence contiguity and improved annotation.</title>
        <authorList>
            <person name="Wang L."/>
            <person name="Zhu T."/>
            <person name="Rodriguez J.C."/>
            <person name="Deal K.R."/>
            <person name="Dubcovsky J."/>
            <person name="McGuire P.E."/>
            <person name="Lux T."/>
            <person name="Spannagl M."/>
            <person name="Mayer K.F.X."/>
            <person name="Baldrich P."/>
            <person name="Meyers B.C."/>
            <person name="Huo N."/>
            <person name="Gu Y.Q."/>
            <person name="Zhou H."/>
            <person name="Devos K.M."/>
            <person name="Bennetzen J.L."/>
            <person name="Unver T."/>
            <person name="Budak H."/>
            <person name="Gulick P.J."/>
            <person name="Galiba G."/>
            <person name="Kalapos B."/>
            <person name="Nelson D.R."/>
            <person name="Li P."/>
            <person name="You F.M."/>
            <person name="Luo M.C."/>
            <person name="Dvorak J."/>
        </authorList>
    </citation>
    <scope>NUCLEOTIDE SEQUENCE [LARGE SCALE GENOMIC DNA]</scope>
    <source>
        <strain evidence="2">cv. AL8/78</strain>
    </source>
</reference>
<reference evidence="3" key="1">
    <citation type="journal article" date="2014" name="Science">
        <title>Ancient hybridizations among the ancestral genomes of bread wheat.</title>
        <authorList>
            <consortium name="International Wheat Genome Sequencing Consortium,"/>
            <person name="Marcussen T."/>
            <person name="Sandve S.R."/>
            <person name="Heier L."/>
            <person name="Spannagl M."/>
            <person name="Pfeifer M."/>
            <person name="Jakobsen K.S."/>
            <person name="Wulff B.B."/>
            <person name="Steuernagel B."/>
            <person name="Mayer K.F."/>
            <person name="Olsen O.A."/>
        </authorList>
    </citation>
    <scope>NUCLEOTIDE SEQUENCE [LARGE SCALE GENOMIC DNA]</scope>
    <source>
        <strain evidence="3">cv. AL8/78</strain>
    </source>
</reference>
<dbReference type="Pfam" id="PF13966">
    <property type="entry name" value="zf-RVT"/>
    <property type="match status" value="1"/>
</dbReference>
<proteinExistence type="predicted"/>